<dbReference type="CDD" id="cd00156">
    <property type="entry name" value="REC"/>
    <property type="match status" value="1"/>
</dbReference>
<feature type="domain" description="PAC" evidence="14">
    <location>
        <begin position="357"/>
        <end position="409"/>
    </location>
</feature>
<feature type="domain" description="PAC" evidence="14">
    <location>
        <begin position="235"/>
        <end position="286"/>
    </location>
</feature>
<dbReference type="SMART" id="SM00086">
    <property type="entry name" value="PAC"/>
    <property type="match status" value="2"/>
</dbReference>
<keyword evidence="6" id="KW-0418">Kinase</keyword>
<evidence type="ECO:0000259" key="14">
    <source>
        <dbReference type="PROSITE" id="PS50113"/>
    </source>
</evidence>
<evidence type="ECO:0000256" key="10">
    <source>
        <dbReference type="SAM" id="Coils"/>
    </source>
</evidence>
<dbReference type="PROSITE" id="PS50109">
    <property type="entry name" value="HIS_KIN"/>
    <property type="match status" value="1"/>
</dbReference>
<dbReference type="InterPro" id="IPR004358">
    <property type="entry name" value="Sig_transdc_His_kin-like_C"/>
</dbReference>
<evidence type="ECO:0000256" key="2">
    <source>
        <dbReference type="ARBA" id="ARBA00012438"/>
    </source>
</evidence>
<dbReference type="Gene3D" id="1.10.287.130">
    <property type="match status" value="1"/>
</dbReference>
<dbReference type="EC" id="2.7.13.3" evidence="2"/>
<dbReference type="SMART" id="SM00448">
    <property type="entry name" value="REC"/>
    <property type="match status" value="2"/>
</dbReference>
<evidence type="ECO:0000256" key="8">
    <source>
        <dbReference type="ARBA" id="ARBA00023012"/>
    </source>
</evidence>
<reference evidence="15 16" key="1">
    <citation type="submission" date="2015-02" db="EMBL/GenBank/DDBJ databases">
        <title>Draft genome of a novel marine cyanobacterium (Chroococcales) isolated from South Atlantic Ocean.</title>
        <authorList>
            <person name="Rigonato J."/>
            <person name="Alvarenga D.O."/>
            <person name="Branco L.H."/>
            <person name="Varani A.M."/>
            <person name="Brandini F.P."/>
            <person name="Fiore M.F."/>
        </authorList>
    </citation>
    <scope>NUCLEOTIDE SEQUENCE [LARGE SCALE GENOMIC DNA]</scope>
    <source>
        <strain evidence="15 16">CENA595</strain>
    </source>
</reference>
<evidence type="ECO:0000256" key="5">
    <source>
        <dbReference type="ARBA" id="ARBA00022741"/>
    </source>
</evidence>
<dbReference type="InterPro" id="IPR000014">
    <property type="entry name" value="PAS"/>
</dbReference>
<comment type="catalytic activity">
    <reaction evidence="1">
        <text>ATP + protein L-histidine = ADP + protein N-phospho-L-histidine.</text>
        <dbReference type="EC" id="2.7.13.3"/>
    </reaction>
</comment>
<evidence type="ECO:0000259" key="12">
    <source>
        <dbReference type="PROSITE" id="PS50110"/>
    </source>
</evidence>
<evidence type="ECO:0000256" key="7">
    <source>
        <dbReference type="ARBA" id="ARBA00022840"/>
    </source>
</evidence>
<dbReference type="STRING" id="1618023.UH38_00395"/>
<dbReference type="AlphaFoldDB" id="A0A0D8ZXY5"/>
<dbReference type="RefSeq" id="WP_045052632.1">
    <property type="nucleotide sequence ID" value="NZ_CAWMDP010000017.1"/>
</dbReference>
<dbReference type="PROSITE" id="PS50112">
    <property type="entry name" value="PAS"/>
    <property type="match status" value="2"/>
</dbReference>
<keyword evidence="10" id="KW-0175">Coiled coil</keyword>
<dbReference type="Pfam" id="PF00512">
    <property type="entry name" value="HisKA"/>
    <property type="match status" value="1"/>
</dbReference>
<feature type="domain" description="PAS" evidence="13">
    <location>
        <begin position="283"/>
        <end position="331"/>
    </location>
</feature>
<dbReference type="InterPro" id="IPR001789">
    <property type="entry name" value="Sig_transdc_resp-reg_receiver"/>
</dbReference>
<feature type="domain" description="PAS" evidence="13">
    <location>
        <begin position="161"/>
        <end position="232"/>
    </location>
</feature>
<keyword evidence="4" id="KW-0808">Transferase</keyword>
<dbReference type="PANTHER" id="PTHR43065">
    <property type="entry name" value="SENSOR HISTIDINE KINASE"/>
    <property type="match status" value="1"/>
</dbReference>
<dbReference type="InterPro" id="IPR000700">
    <property type="entry name" value="PAS-assoc_C"/>
</dbReference>
<dbReference type="CDD" id="cd00082">
    <property type="entry name" value="HisKA"/>
    <property type="match status" value="1"/>
</dbReference>
<proteinExistence type="predicted"/>
<keyword evidence="16" id="KW-1185">Reference proteome</keyword>
<dbReference type="InterPro" id="IPR035965">
    <property type="entry name" value="PAS-like_dom_sf"/>
</dbReference>
<dbReference type="PATRIC" id="fig|1618023.3.peg.1300"/>
<dbReference type="Gene3D" id="3.30.565.10">
    <property type="entry name" value="Histidine kinase-like ATPase, C-terminal domain"/>
    <property type="match status" value="1"/>
</dbReference>
<dbReference type="InterPro" id="IPR001610">
    <property type="entry name" value="PAC"/>
</dbReference>
<feature type="domain" description="Response regulatory" evidence="12">
    <location>
        <begin position="6"/>
        <end position="122"/>
    </location>
</feature>
<accession>A0A0D8ZXY5</accession>
<dbReference type="InterPro" id="IPR036890">
    <property type="entry name" value="HATPase_C_sf"/>
</dbReference>
<dbReference type="PROSITE" id="PS50110">
    <property type="entry name" value="RESPONSE_REGULATORY"/>
    <property type="match status" value="2"/>
</dbReference>
<dbReference type="Pfam" id="PF00072">
    <property type="entry name" value="Response_reg"/>
    <property type="match status" value="2"/>
</dbReference>
<dbReference type="SUPFAM" id="SSF52172">
    <property type="entry name" value="CheY-like"/>
    <property type="match status" value="2"/>
</dbReference>
<evidence type="ECO:0000259" key="11">
    <source>
        <dbReference type="PROSITE" id="PS50109"/>
    </source>
</evidence>
<dbReference type="SUPFAM" id="SSF55874">
    <property type="entry name" value="ATPase domain of HSP90 chaperone/DNA topoisomerase II/histidine kinase"/>
    <property type="match status" value="1"/>
</dbReference>
<feature type="coiled-coil region" evidence="10">
    <location>
        <begin position="107"/>
        <end position="171"/>
    </location>
</feature>
<evidence type="ECO:0000256" key="6">
    <source>
        <dbReference type="ARBA" id="ARBA00022777"/>
    </source>
</evidence>
<feature type="domain" description="Response regulatory" evidence="12">
    <location>
        <begin position="666"/>
        <end position="782"/>
    </location>
</feature>
<evidence type="ECO:0000256" key="9">
    <source>
        <dbReference type="PROSITE-ProRule" id="PRU00169"/>
    </source>
</evidence>
<dbReference type="CDD" id="cd17546">
    <property type="entry name" value="REC_hyHK_CKI1_RcsC-like"/>
    <property type="match status" value="1"/>
</dbReference>
<evidence type="ECO:0000256" key="1">
    <source>
        <dbReference type="ARBA" id="ARBA00000085"/>
    </source>
</evidence>
<dbReference type="Pfam" id="PF13426">
    <property type="entry name" value="PAS_9"/>
    <property type="match status" value="2"/>
</dbReference>
<feature type="modified residue" description="4-aspartylphosphate" evidence="9">
    <location>
        <position position="57"/>
    </location>
</feature>
<dbReference type="SUPFAM" id="SSF47384">
    <property type="entry name" value="Homodimeric domain of signal transducing histidine kinase"/>
    <property type="match status" value="1"/>
</dbReference>
<dbReference type="Gene3D" id="3.30.450.20">
    <property type="entry name" value="PAS domain"/>
    <property type="match status" value="2"/>
</dbReference>
<sequence>MNLHLRVLIIEDLEDDMLLMLRELKRGGYTLDYIRVDTPSAMQAALDSKTWDVAIADYTLPTFSAPEALKLLQTQELDLPFIIVSGTIGEEIAVAAMKAGAHDYIIKGNLTRLLPAVERELREAKERQQRRSAEQALRASQERIQMQARELSDANNALREYALELEELYNYAPCGYHSLDKHGVFVRINDTELKMLGYERDEIIGKKTFADLLTADSLPTFHANFPLLQQQGWVRNLEFQMIRSDGKIIPVSVSATALTSQGNFLRSRFVVIDISDRKRAEEKNREQAALLDITTDAIFVQDLKYRILFWNKGAERLYERESAAVLGKNAIELLYQAGETRSQFADIEITLLQQEQWQGELQQLTFSGKTIVVASRWTLVRDEAGNPKSILTVNTDITEKKQLERQFLRVQRLESLGTLASGIAHDFNNILTPILAAVQLLPMKVSSLDEQSLGLLTLIEDSTKRGAALVKQILAFARGAEGKKVPLQVRHILSEAIQVVRQTFPKNIKISSDISSANLWTVAADANQLHQVLLNLCVNARDAMPSGGNLTLFLENQQIDAAYARMNLEACVGSYVVIKVTDTGTGMPPEVLERIFDPFFTTKEPGKGTGLGLSTVLGIVKNHGGFIKVDSEVGRGTEFSIYLAAIADAARAQDEKLALLQGQHELILVVDDEPLICQVTQTTLEAYNYQALVASDGYEAIALYVERAREIDAVLMDIMMPTIDGLTAIHTLQELNPHIKIIATSGLASNKQLAQDIGSSVKAFLSKPYTAKELLDTLQRVLSN</sequence>
<feature type="domain" description="Histidine kinase" evidence="11">
    <location>
        <begin position="422"/>
        <end position="647"/>
    </location>
</feature>
<dbReference type="OrthoDB" id="9788063at2"/>
<protein>
    <recommendedName>
        <fullName evidence="2">histidine kinase</fullName>
        <ecNumber evidence="2">2.7.13.3</ecNumber>
    </recommendedName>
</protein>
<evidence type="ECO:0000313" key="16">
    <source>
        <dbReference type="Proteomes" id="UP000032452"/>
    </source>
</evidence>
<dbReference type="InterPro" id="IPR003594">
    <property type="entry name" value="HATPase_dom"/>
</dbReference>
<dbReference type="InterPro" id="IPR011006">
    <property type="entry name" value="CheY-like_superfamily"/>
</dbReference>
<dbReference type="PANTHER" id="PTHR43065:SF46">
    <property type="entry name" value="C4-DICARBOXYLATE TRANSPORT SENSOR PROTEIN DCTB"/>
    <property type="match status" value="1"/>
</dbReference>
<feature type="modified residue" description="4-aspartylphosphate" evidence="9">
    <location>
        <position position="717"/>
    </location>
</feature>
<keyword evidence="7" id="KW-0067">ATP-binding</keyword>
<keyword evidence="8" id="KW-0902">Two-component regulatory system</keyword>
<dbReference type="SUPFAM" id="SSF55785">
    <property type="entry name" value="PYP-like sensor domain (PAS domain)"/>
    <property type="match status" value="2"/>
</dbReference>
<evidence type="ECO:0000313" key="15">
    <source>
        <dbReference type="EMBL" id="KJH73299.1"/>
    </source>
</evidence>
<dbReference type="InterPro" id="IPR005467">
    <property type="entry name" value="His_kinase_dom"/>
</dbReference>
<name>A0A0D8ZXY5_9CYAN</name>
<dbReference type="GO" id="GO:0000155">
    <property type="term" value="F:phosphorelay sensor kinase activity"/>
    <property type="evidence" value="ECO:0007669"/>
    <property type="project" value="InterPro"/>
</dbReference>
<organism evidence="15 16">
    <name type="scientific">Aliterella atlantica CENA595</name>
    <dbReference type="NCBI Taxonomy" id="1618023"/>
    <lineage>
        <taxon>Bacteria</taxon>
        <taxon>Bacillati</taxon>
        <taxon>Cyanobacteriota</taxon>
        <taxon>Cyanophyceae</taxon>
        <taxon>Chroococcidiopsidales</taxon>
        <taxon>Aliterellaceae</taxon>
        <taxon>Aliterella</taxon>
    </lineage>
</organism>
<dbReference type="CDD" id="cd00130">
    <property type="entry name" value="PAS"/>
    <property type="match status" value="2"/>
</dbReference>
<dbReference type="SMART" id="SM00091">
    <property type="entry name" value="PAS"/>
    <property type="match status" value="2"/>
</dbReference>
<dbReference type="Proteomes" id="UP000032452">
    <property type="component" value="Unassembled WGS sequence"/>
</dbReference>
<dbReference type="Pfam" id="PF02518">
    <property type="entry name" value="HATPase_c"/>
    <property type="match status" value="1"/>
</dbReference>
<dbReference type="Gene3D" id="3.40.50.2300">
    <property type="match status" value="2"/>
</dbReference>
<dbReference type="InterPro" id="IPR036097">
    <property type="entry name" value="HisK_dim/P_sf"/>
</dbReference>
<evidence type="ECO:0000256" key="3">
    <source>
        <dbReference type="ARBA" id="ARBA00022553"/>
    </source>
</evidence>
<evidence type="ECO:0000259" key="13">
    <source>
        <dbReference type="PROSITE" id="PS50112"/>
    </source>
</evidence>
<dbReference type="SMART" id="SM00388">
    <property type="entry name" value="HisKA"/>
    <property type="match status" value="1"/>
</dbReference>
<keyword evidence="3 9" id="KW-0597">Phosphoprotein</keyword>
<gene>
    <name evidence="15" type="ORF">UH38_00395</name>
</gene>
<keyword evidence="5" id="KW-0547">Nucleotide-binding</keyword>
<dbReference type="EMBL" id="JYON01000001">
    <property type="protein sequence ID" value="KJH73299.1"/>
    <property type="molecule type" value="Genomic_DNA"/>
</dbReference>
<dbReference type="GO" id="GO:0005524">
    <property type="term" value="F:ATP binding"/>
    <property type="evidence" value="ECO:0007669"/>
    <property type="project" value="UniProtKB-KW"/>
</dbReference>
<comment type="caution">
    <text evidence="15">The sequence shown here is derived from an EMBL/GenBank/DDBJ whole genome shotgun (WGS) entry which is preliminary data.</text>
</comment>
<dbReference type="PROSITE" id="PS50113">
    <property type="entry name" value="PAC"/>
    <property type="match status" value="2"/>
</dbReference>
<dbReference type="PRINTS" id="PR00344">
    <property type="entry name" value="BCTRLSENSOR"/>
</dbReference>
<dbReference type="SMART" id="SM00387">
    <property type="entry name" value="HATPase_c"/>
    <property type="match status" value="1"/>
</dbReference>
<evidence type="ECO:0000256" key="4">
    <source>
        <dbReference type="ARBA" id="ARBA00022679"/>
    </source>
</evidence>
<dbReference type="NCBIfam" id="TIGR00229">
    <property type="entry name" value="sensory_box"/>
    <property type="match status" value="2"/>
</dbReference>
<dbReference type="InterPro" id="IPR003661">
    <property type="entry name" value="HisK_dim/P_dom"/>
</dbReference>